<evidence type="ECO:0000313" key="5">
    <source>
        <dbReference type="Proteomes" id="UP000307510"/>
    </source>
</evidence>
<proteinExistence type="predicted"/>
<evidence type="ECO:0000313" key="4">
    <source>
        <dbReference type="EMBL" id="TLP68579.1"/>
    </source>
</evidence>
<sequence>MRRVKPSERLLEEAAEWVVTLRFEEPEDSQWQAFERWRGQSAAHSAAWSRAEEVFGAFDAVPGQVGRQALRQLDSLKGMRRRRAVRLIGTLLVVGPAAWLATRNASWDDFLADASTATGERKSMVLGDGSRVVLNTASAVDIRFDTSARRLRLRSGEVLITTHTDTYMPRRPFFVDAAQGRLQALGTRFSVCQLGEQCHVAVFEHRVEVVPQSGSPLTLDAGQQAWFDSHGVQRTAVVDDSAALWEQGMLVARNQRLADVLAELSRYRHGVLRCDPLVADLRVSGALSLIDTDLALVALERTLPVRVSRVSRYWVTVAAL</sequence>
<dbReference type="GO" id="GO:0016989">
    <property type="term" value="F:sigma factor antagonist activity"/>
    <property type="evidence" value="ECO:0007669"/>
    <property type="project" value="TreeGrafter"/>
</dbReference>
<comment type="caution">
    <text evidence="4">The sequence shown here is derived from an EMBL/GenBank/DDBJ whole genome shotgun (WGS) entry which is preliminary data.</text>
</comment>
<evidence type="ECO:0000259" key="2">
    <source>
        <dbReference type="Pfam" id="PF04773"/>
    </source>
</evidence>
<dbReference type="InterPro" id="IPR012373">
    <property type="entry name" value="Ferrdict_sens_TM"/>
</dbReference>
<feature type="transmembrane region" description="Helical" evidence="1">
    <location>
        <begin position="84"/>
        <end position="101"/>
    </location>
</feature>
<dbReference type="Pfam" id="PF16220">
    <property type="entry name" value="DUF4880"/>
    <property type="match status" value="1"/>
</dbReference>
<feature type="domain" description="FecR N-terminal" evidence="3">
    <location>
        <begin position="12"/>
        <end position="53"/>
    </location>
</feature>
<feature type="domain" description="FecR protein" evidence="2">
    <location>
        <begin position="113"/>
        <end position="208"/>
    </location>
</feature>
<keyword evidence="1" id="KW-1133">Transmembrane helix</keyword>
<organism evidence="4 5">
    <name type="scientific">Pseudomonas nitroreducens</name>
    <dbReference type="NCBI Taxonomy" id="46680"/>
    <lineage>
        <taxon>Bacteria</taxon>
        <taxon>Pseudomonadati</taxon>
        <taxon>Pseudomonadota</taxon>
        <taxon>Gammaproteobacteria</taxon>
        <taxon>Pseudomonadales</taxon>
        <taxon>Pseudomonadaceae</taxon>
        <taxon>Pseudomonas</taxon>
    </lineage>
</organism>
<dbReference type="PIRSF" id="PIRSF018266">
    <property type="entry name" value="FecR"/>
    <property type="match status" value="1"/>
</dbReference>
<reference evidence="5" key="2">
    <citation type="submission" date="2019-06" db="EMBL/GenBank/DDBJ databases">
        <title>AzeR, a transcriptional regulator that responds to azelaic acid in Pseudomonas nitroreducens.</title>
        <authorList>
            <person name="Bez C."/>
            <person name="Javvadi S.G."/>
            <person name="Bertani I."/>
            <person name="Devescovi G."/>
            <person name="Studholme D.J."/>
            <person name="Geller A."/>
            <person name="Levy A."/>
            <person name="Venturi V."/>
        </authorList>
    </citation>
    <scope>NUCLEOTIDE SEQUENCE [LARGE SCALE GENOMIC DNA]</scope>
    <source>
        <strain evidence="5">DSM 9128</strain>
    </source>
</reference>
<name>A0A5R8ZQM4_PSENT</name>
<accession>A0A5R8ZQM4</accession>
<dbReference type="EMBL" id="VASG01000012">
    <property type="protein sequence ID" value="TLP68579.1"/>
    <property type="molecule type" value="Genomic_DNA"/>
</dbReference>
<dbReference type="PANTHER" id="PTHR30273:SF2">
    <property type="entry name" value="PROTEIN FECR"/>
    <property type="match status" value="1"/>
</dbReference>
<evidence type="ECO:0000256" key="1">
    <source>
        <dbReference type="SAM" id="Phobius"/>
    </source>
</evidence>
<dbReference type="Proteomes" id="UP000307510">
    <property type="component" value="Unassembled WGS sequence"/>
</dbReference>
<dbReference type="InterPro" id="IPR006860">
    <property type="entry name" value="FecR"/>
</dbReference>
<evidence type="ECO:0000259" key="3">
    <source>
        <dbReference type="Pfam" id="PF16220"/>
    </source>
</evidence>
<dbReference type="AlphaFoldDB" id="A0A5R8ZQM4"/>
<reference evidence="4 5" key="1">
    <citation type="submission" date="2019-05" db="EMBL/GenBank/DDBJ databases">
        <authorList>
            <person name="Moore K."/>
            <person name="O'Neill P."/>
            <person name="Farbos A."/>
            <person name="Studholme D.J."/>
        </authorList>
    </citation>
    <scope>NUCLEOTIDE SEQUENCE [LARGE SCALE GENOMIC DNA]</scope>
    <source>
        <strain evidence="4 5">DSM 9128</strain>
    </source>
</reference>
<dbReference type="Pfam" id="PF04773">
    <property type="entry name" value="FecR"/>
    <property type="match status" value="1"/>
</dbReference>
<keyword evidence="1" id="KW-0812">Transmembrane</keyword>
<dbReference type="Gene3D" id="2.60.120.1440">
    <property type="match status" value="1"/>
</dbReference>
<keyword evidence="1" id="KW-0472">Membrane</keyword>
<dbReference type="PANTHER" id="PTHR30273">
    <property type="entry name" value="PERIPLASMIC SIGNAL SENSOR AND SIGMA FACTOR ACTIVATOR FECR-RELATED"/>
    <property type="match status" value="1"/>
</dbReference>
<gene>
    <name evidence="4" type="ORF">FEA48_29465</name>
</gene>
<dbReference type="InterPro" id="IPR032623">
    <property type="entry name" value="FecR_N"/>
</dbReference>
<protein>
    <submittedName>
        <fullName evidence="4">DUF4880 domain-containing protein</fullName>
    </submittedName>
</protein>